<feature type="compositionally biased region" description="Basic residues" evidence="1">
    <location>
        <begin position="159"/>
        <end position="173"/>
    </location>
</feature>
<comment type="caution">
    <text evidence="3">The sequence shown here is derived from an EMBL/GenBank/DDBJ whole genome shotgun (WGS) entry which is preliminary data.</text>
</comment>
<feature type="chain" id="PRO_5022952157" description="LTXXQ motif protein" evidence="2">
    <location>
        <begin position="23"/>
        <end position="173"/>
    </location>
</feature>
<keyword evidence="4" id="KW-1185">Reference proteome</keyword>
<accession>A0A5C5WV15</accession>
<gene>
    <name evidence="3" type="ORF">Pla22_14870</name>
</gene>
<evidence type="ECO:0000256" key="2">
    <source>
        <dbReference type="SAM" id="SignalP"/>
    </source>
</evidence>
<proteinExistence type="predicted"/>
<dbReference type="OrthoDB" id="283615at2"/>
<feature type="signal peptide" evidence="2">
    <location>
        <begin position="1"/>
        <end position="22"/>
    </location>
</feature>
<evidence type="ECO:0000313" key="3">
    <source>
        <dbReference type="EMBL" id="TWT53853.1"/>
    </source>
</evidence>
<keyword evidence="2" id="KW-0732">Signal</keyword>
<organism evidence="3 4">
    <name type="scientific">Rubripirellula amarantea</name>
    <dbReference type="NCBI Taxonomy" id="2527999"/>
    <lineage>
        <taxon>Bacteria</taxon>
        <taxon>Pseudomonadati</taxon>
        <taxon>Planctomycetota</taxon>
        <taxon>Planctomycetia</taxon>
        <taxon>Pirellulales</taxon>
        <taxon>Pirellulaceae</taxon>
        <taxon>Rubripirellula</taxon>
    </lineage>
</organism>
<evidence type="ECO:0008006" key="5">
    <source>
        <dbReference type="Google" id="ProtNLM"/>
    </source>
</evidence>
<evidence type="ECO:0000313" key="4">
    <source>
        <dbReference type="Proteomes" id="UP000316598"/>
    </source>
</evidence>
<sequence length="173" mass="19006" precursor="true">MNNLCRALIFTAAFFSSASAIAEKPGKQLKRQQKSNVAKSLLALLEPVGLDDTQTEKITAMGEELDAQTKTLKEDASLTSELLKKRRAAMKSMKDSELKGKERMAAVNEAAGLTEDQAKAFNQSMAKERQFRTSAIALLSDEQKTKLPEQLTKFLNKPGKGKGKQKKNKTASE</sequence>
<protein>
    <recommendedName>
        <fullName evidence="5">LTXXQ motif protein</fullName>
    </recommendedName>
</protein>
<feature type="region of interest" description="Disordered" evidence="1">
    <location>
        <begin position="149"/>
        <end position="173"/>
    </location>
</feature>
<evidence type="ECO:0000256" key="1">
    <source>
        <dbReference type="SAM" id="MobiDB-lite"/>
    </source>
</evidence>
<name>A0A5C5WV15_9BACT</name>
<dbReference type="RefSeq" id="WP_146513995.1">
    <property type="nucleotide sequence ID" value="NZ_SJPI01000001.1"/>
</dbReference>
<dbReference type="Proteomes" id="UP000316598">
    <property type="component" value="Unassembled WGS sequence"/>
</dbReference>
<reference evidence="3 4" key="1">
    <citation type="submission" date="2019-02" db="EMBL/GenBank/DDBJ databases">
        <title>Deep-cultivation of Planctomycetes and their phenomic and genomic characterization uncovers novel biology.</title>
        <authorList>
            <person name="Wiegand S."/>
            <person name="Jogler M."/>
            <person name="Boedeker C."/>
            <person name="Pinto D."/>
            <person name="Vollmers J."/>
            <person name="Rivas-Marin E."/>
            <person name="Kohn T."/>
            <person name="Peeters S.H."/>
            <person name="Heuer A."/>
            <person name="Rast P."/>
            <person name="Oberbeckmann S."/>
            <person name="Bunk B."/>
            <person name="Jeske O."/>
            <person name="Meyerdierks A."/>
            <person name="Storesund J.E."/>
            <person name="Kallscheuer N."/>
            <person name="Luecker S."/>
            <person name="Lage O.M."/>
            <person name="Pohl T."/>
            <person name="Merkel B.J."/>
            <person name="Hornburger P."/>
            <person name="Mueller R.-W."/>
            <person name="Bruemmer F."/>
            <person name="Labrenz M."/>
            <person name="Spormann A.M."/>
            <person name="Op Den Camp H."/>
            <person name="Overmann J."/>
            <person name="Amann R."/>
            <person name="Jetten M.S.M."/>
            <person name="Mascher T."/>
            <person name="Medema M.H."/>
            <person name="Devos D.P."/>
            <person name="Kaster A.-K."/>
            <person name="Ovreas L."/>
            <person name="Rohde M."/>
            <person name="Galperin M.Y."/>
            <person name="Jogler C."/>
        </authorList>
    </citation>
    <scope>NUCLEOTIDE SEQUENCE [LARGE SCALE GENOMIC DNA]</scope>
    <source>
        <strain evidence="3 4">Pla22</strain>
    </source>
</reference>
<dbReference type="EMBL" id="SJPI01000001">
    <property type="protein sequence ID" value="TWT53853.1"/>
    <property type="molecule type" value="Genomic_DNA"/>
</dbReference>
<dbReference type="AlphaFoldDB" id="A0A5C5WV15"/>